<accession>A0A921NE89</accession>
<dbReference type="RefSeq" id="WP_278915322.1">
    <property type="nucleotide sequence ID" value="NZ_DYTS01000051.1"/>
</dbReference>
<organism evidence="2 3">
    <name type="scientific">Pseudomonas lactis</name>
    <dbReference type="NCBI Taxonomy" id="1615674"/>
    <lineage>
        <taxon>Bacteria</taxon>
        <taxon>Pseudomonadati</taxon>
        <taxon>Pseudomonadota</taxon>
        <taxon>Gammaproteobacteria</taxon>
        <taxon>Pseudomonadales</taxon>
        <taxon>Pseudomonadaceae</taxon>
        <taxon>Pseudomonas</taxon>
    </lineage>
</organism>
<dbReference type="Proteomes" id="UP000752172">
    <property type="component" value="Unassembled WGS sequence"/>
</dbReference>
<sequence>YDYDGPTYVQACNADFAKFMVAARDGVLALIAENDVLTKIFNDAPDLPDTDVEWLEKTRALEGERDQIRVEVAGLRTGYEAYERVNAELKAENEALRKDAERYRMVRGIASISASRSNLVVKQRPVNGFSSSTARDFDASIDAAMGKGNQS</sequence>
<evidence type="ECO:0000256" key="1">
    <source>
        <dbReference type="SAM" id="Coils"/>
    </source>
</evidence>
<evidence type="ECO:0000313" key="2">
    <source>
        <dbReference type="EMBL" id="HJH17643.1"/>
    </source>
</evidence>
<reference evidence="2" key="2">
    <citation type="submission" date="2021-09" db="EMBL/GenBank/DDBJ databases">
        <authorList>
            <person name="Gilroy R."/>
        </authorList>
    </citation>
    <scope>NUCLEOTIDE SEQUENCE</scope>
    <source>
        <strain evidence="2">ChiSjej2B20-17149</strain>
    </source>
</reference>
<gene>
    <name evidence="2" type="ORF">K8W20_02875</name>
</gene>
<evidence type="ECO:0000313" key="3">
    <source>
        <dbReference type="Proteomes" id="UP000752172"/>
    </source>
</evidence>
<proteinExistence type="predicted"/>
<name>A0A921NE89_9PSED</name>
<keyword evidence="1" id="KW-0175">Coiled coil</keyword>
<dbReference type="AlphaFoldDB" id="A0A921NE89"/>
<comment type="caution">
    <text evidence="2">The sequence shown here is derived from an EMBL/GenBank/DDBJ whole genome shotgun (WGS) entry which is preliminary data.</text>
</comment>
<protein>
    <submittedName>
        <fullName evidence="2">Uncharacterized protein</fullName>
    </submittedName>
</protein>
<reference evidence="2" key="1">
    <citation type="journal article" date="2021" name="PeerJ">
        <title>Extensive microbial diversity within the chicken gut microbiome revealed by metagenomics and culture.</title>
        <authorList>
            <person name="Gilroy R."/>
            <person name="Ravi A."/>
            <person name="Getino M."/>
            <person name="Pursley I."/>
            <person name="Horton D.L."/>
            <person name="Alikhan N.F."/>
            <person name="Baker D."/>
            <person name="Gharbi K."/>
            <person name="Hall N."/>
            <person name="Watson M."/>
            <person name="Adriaenssens E.M."/>
            <person name="Foster-Nyarko E."/>
            <person name="Jarju S."/>
            <person name="Secka A."/>
            <person name="Antonio M."/>
            <person name="Oren A."/>
            <person name="Chaudhuri R.R."/>
            <person name="La Ragione R."/>
            <person name="Hildebrand F."/>
            <person name="Pallen M.J."/>
        </authorList>
    </citation>
    <scope>NUCLEOTIDE SEQUENCE</scope>
    <source>
        <strain evidence="2">ChiSjej2B20-17149</strain>
    </source>
</reference>
<feature type="coiled-coil region" evidence="1">
    <location>
        <begin position="79"/>
        <end position="106"/>
    </location>
</feature>
<dbReference type="EMBL" id="DYTS01000051">
    <property type="protein sequence ID" value="HJH17643.1"/>
    <property type="molecule type" value="Genomic_DNA"/>
</dbReference>
<feature type="non-terminal residue" evidence="2">
    <location>
        <position position="1"/>
    </location>
</feature>